<evidence type="ECO:0000313" key="3">
    <source>
        <dbReference type="EMBL" id="ARQ71381.1"/>
    </source>
</evidence>
<dbReference type="OrthoDB" id="1016457at2"/>
<keyword evidence="4" id="KW-1185">Reference proteome</keyword>
<gene>
    <name evidence="3" type="ORF">CAG99_23395</name>
</gene>
<feature type="domain" description="Endonuclease/exonuclease/phosphatase" evidence="2">
    <location>
        <begin position="320"/>
        <end position="610"/>
    </location>
</feature>
<dbReference type="GO" id="GO:0004527">
    <property type="term" value="F:exonuclease activity"/>
    <property type="evidence" value="ECO:0007669"/>
    <property type="project" value="UniProtKB-KW"/>
</dbReference>
<reference evidence="3 4" key="1">
    <citation type="submission" date="2017-05" db="EMBL/GenBank/DDBJ databases">
        <title>Complete genome sequence of Streptomyces sp. SCSIO 03032 revealed the diverse biosynthetic pathways for its bioactive secondary metabolites.</title>
        <authorList>
            <person name="Ma L."/>
            <person name="Zhu Y."/>
            <person name="Zhang W."/>
            <person name="Zhang G."/>
            <person name="Tian X."/>
            <person name="Zhang S."/>
            <person name="Zhang C."/>
        </authorList>
    </citation>
    <scope>NUCLEOTIDE SEQUENCE [LARGE SCALE GENOMIC DNA]</scope>
    <source>
        <strain evidence="3 4">SCSIO 03032</strain>
    </source>
</reference>
<dbReference type="Proteomes" id="UP000194218">
    <property type="component" value="Chromosome"/>
</dbReference>
<dbReference type="GO" id="GO:0004519">
    <property type="term" value="F:endonuclease activity"/>
    <property type="evidence" value="ECO:0007669"/>
    <property type="project" value="UniProtKB-KW"/>
</dbReference>
<evidence type="ECO:0000259" key="2">
    <source>
        <dbReference type="Pfam" id="PF03372"/>
    </source>
</evidence>
<accession>A0A1W7D2T6</accession>
<keyword evidence="3" id="KW-0378">Hydrolase</keyword>
<dbReference type="InterPro" id="IPR036691">
    <property type="entry name" value="Endo/exonu/phosph_ase_sf"/>
</dbReference>
<dbReference type="CDD" id="cd04486">
    <property type="entry name" value="YhcR_OBF_like"/>
    <property type="match status" value="1"/>
</dbReference>
<proteinExistence type="predicted"/>
<keyword evidence="3" id="KW-0269">Exonuclease</keyword>
<keyword evidence="3" id="KW-0540">Nuclease</keyword>
<keyword evidence="3" id="KW-0255">Endonuclease</keyword>
<evidence type="ECO:0000313" key="4">
    <source>
        <dbReference type="Proteomes" id="UP000194218"/>
    </source>
</evidence>
<feature type="signal peptide" evidence="1">
    <location>
        <begin position="1"/>
        <end position="39"/>
    </location>
</feature>
<feature type="chain" id="PRO_5012845843" evidence="1">
    <location>
        <begin position="40"/>
        <end position="619"/>
    </location>
</feature>
<dbReference type="InterPro" id="IPR005135">
    <property type="entry name" value="Endo/exonuclease/phosphatase"/>
</dbReference>
<dbReference type="AlphaFoldDB" id="A0A1W7D2T6"/>
<evidence type="ECO:0000256" key="1">
    <source>
        <dbReference type="SAM" id="SignalP"/>
    </source>
</evidence>
<dbReference type="Pfam" id="PF03372">
    <property type="entry name" value="Exo_endo_phos"/>
    <property type="match status" value="1"/>
</dbReference>
<keyword evidence="1" id="KW-0732">Signal</keyword>
<organism evidence="3 4">
    <name type="scientific">Streptomyces marincola</name>
    <dbReference type="NCBI Taxonomy" id="2878388"/>
    <lineage>
        <taxon>Bacteria</taxon>
        <taxon>Bacillati</taxon>
        <taxon>Actinomycetota</taxon>
        <taxon>Actinomycetes</taxon>
        <taxon>Kitasatosporales</taxon>
        <taxon>Streptomycetaceae</taxon>
        <taxon>Streptomyces</taxon>
    </lineage>
</organism>
<dbReference type="KEGG" id="smao:CAG99_23395"/>
<protein>
    <submittedName>
        <fullName evidence="3">Endonuclease/exonuclease/phosphatase</fullName>
    </submittedName>
</protein>
<dbReference type="EMBL" id="CP021121">
    <property type="protein sequence ID" value="ARQ71381.1"/>
    <property type="molecule type" value="Genomic_DNA"/>
</dbReference>
<name>A0A1W7D2T6_9ACTN</name>
<sequence length="619" mass="66289">MTAAPTVPSPYRPRRTAAALGALLAAGLCGTLLTGPAPAAASAASAHEGLRVHDIQGDTRLSPFAGETVTDVPGIVTGVRGYGSRGFWLQDPEPDDSAATSEGIFVFTGSAPRVETGDEVLVTGLVGEYYYGGEDAGGQSVTQLSQPRVTVLSSGNALPPPVVLDARSLPRHYAPSGADGIEHLPLRPEYYALDRYESLEGMNVSIGDAPVVGPSTAYYELWVTLEPHRNRTVGGGTRYASYDAQNPGRLKIESLVPVSQVPFPSADVGDVLTGPTEGPLDYDEFGGYTLAARQLGEVVDGGRVPETTRPQAPDELAVAAYNVENLHPRNSQDKFDRLAAGVVTSLAAPDIIALEEIQDDSGPSDDGTVSAEETLRRFTDAIVAAGGPRYAWRGIDPEDGRDGGQPGGNIRNVFLFNPERVSFTDRPGGDATTRTEAVSVDGRAALSHSPGRVTPEDEAWADSRKPLAGEFVFRGETVIVVANHFASKGGDQPLHSRYQPPARVTEEQRVAQAREVNSFVRELRRVERDARVVVLGDINDFEFSPVTRTLTAGGALRSAVLTLPPAERYTYVFQGNSQVLDQILVSPAIRRFEYDIVHINAEFADQASDHDPQVLRMRL</sequence>
<dbReference type="PANTHER" id="PTHR42834:SF1">
    <property type="entry name" value="ENDONUCLEASE_EXONUCLEASE_PHOSPHATASE FAMILY PROTEIN (AFU_ORTHOLOGUE AFUA_3G09210)"/>
    <property type="match status" value="1"/>
</dbReference>
<dbReference type="Gene3D" id="3.60.10.10">
    <property type="entry name" value="Endonuclease/exonuclease/phosphatase"/>
    <property type="match status" value="1"/>
</dbReference>
<dbReference type="SUPFAM" id="SSF56219">
    <property type="entry name" value="DNase I-like"/>
    <property type="match status" value="1"/>
</dbReference>
<dbReference type="PANTHER" id="PTHR42834">
    <property type="entry name" value="ENDONUCLEASE/EXONUCLEASE/PHOSPHATASE FAMILY PROTEIN (AFU_ORTHOLOGUE AFUA_3G09210)"/>
    <property type="match status" value="1"/>
</dbReference>